<evidence type="ECO:0000313" key="3">
    <source>
        <dbReference type="Proteomes" id="UP000820818"/>
    </source>
</evidence>
<organism evidence="2 3">
    <name type="scientific">Daphnia sinensis</name>
    <dbReference type="NCBI Taxonomy" id="1820382"/>
    <lineage>
        <taxon>Eukaryota</taxon>
        <taxon>Metazoa</taxon>
        <taxon>Ecdysozoa</taxon>
        <taxon>Arthropoda</taxon>
        <taxon>Crustacea</taxon>
        <taxon>Branchiopoda</taxon>
        <taxon>Diplostraca</taxon>
        <taxon>Cladocera</taxon>
        <taxon>Anomopoda</taxon>
        <taxon>Daphniidae</taxon>
        <taxon>Daphnia</taxon>
        <taxon>Daphnia similis group</taxon>
    </lineage>
</organism>
<sequence length="253" mass="29218">MDVRNVFIYMVFFSIQVCTISAKWKERWNVKSSFPASIAAQLIQRISSSQTPLKHIKSSQQHNPNQFKQLSGSRSQPSLDIKDGMPDVSINRLVDTSRYRSSTRNIFRDTHANKKEESEANRPVRPVHSRHSSHVLRAKPHPWFPPLSADALEEDSYLRALQLSRLPCQRLEDPTDCYDFSHLFPSNQQLVVDLEHDTDGERFKNNPSTPTSALDFSLFHLLQIKEHLRLQKPYLLFSPNDIEFTLQYMGPSA</sequence>
<gene>
    <name evidence="2" type="ORF">GHT06_007776</name>
</gene>
<dbReference type="AlphaFoldDB" id="A0AAD5LKK0"/>
<reference evidence="2 3" key="1">
    <citation type="submission" date="2022-05" db="EMBL/GenBank/DDBJ databases">
        <title>A multi-omics perspective on studying reproductive biology in Daphnia sinensis.</title>
        <authorList>
            <person name="Jia J."/>
        </authorList>
    </citation>
    <scope>NUCLEOTIDE SEQUENCE [LARGE SCALE GENOMIC DNA]</scope>
    <source>
        <strain evidence="2 3">WSL</strain>
    </source>
</reference>
<name>A0AAD5LKK0_9CRUS</name>
<protein>
    <submittedName>
        <fullName evidence="2">Uncharacterized protein</fullName>
    </submittedName>
</protein>
<feature type="compositionally biased region" description="Basic and acidic residues" evidence="1">
    <location>
        <begin position="106"/>
        <end position="122"/>
    </location>
</feature>
<dbReference type="Proteomes" id="UP000820818">
    <property type="component" value="Linkage Group LG1"/>
</dbReference>
<evidence type="ECO:0000256" key="1">
    <source>
        <dbReference type="SAM" id="MobiDB-lite"/>
    </source>
</evidence>
<dbReference type="EMBL" id="WJBH02000001">
    <property type="protein sequence ID" value="KAI9564038.1"/>
    <property type="molecule type" value="Genomic_DNA"/>
</dbReference>
<proteinExistence type="predicted"/>
<evidence type="ECO:0000313" key="2">
    <source>
        <dbReference type="EMBL" id="KAI9564038.1"/>
    </source>
</evidence>
<keyword evidence="3" id="KW-1185">Reference proteome</keyword>
<feature type="region of interest" description="Disordered" evidence="1">
    <location>
        <begin position="59"/>
        <end position="84"/>
    </location>
</feature>
<comment type="caution">
    <text evidence="2">The sequence shown here is derived from an EMBL/GenBank/DDBJ whole genome shotgun (WGS) entry which is preliminary data.</text>
</comment>
<feature type="compositionally biased region" description="Polar residues" evidence="1">
    <location>
        <begin position="59"/>
        <end position="78"/>
    </location>
</feature>
<accession>A0AAD5LKK0</accession>
<feature type="region of interest" description="Disordered" evidence="1">
    <location>
        <begin position="104"/>
        <end position="128"/>
    </location>
</feature>